<dbReference type="Proteomes" id="UP000325081">
    <property type="component" value="Unassembled WGS sequence"/>
</dbReference>
<protein>
    <submittedName>
        <fullName evidence="1">1-deoxy-D-xylulose 5-phosphate reductoisomerase</fullName>
    </submittedName>
</protein>
<dbReference type="GO" id="GO:0016853">
    <property type="term" value="F:isomerase activity"/>
    <property type="evidence" value="ECO:0007669"/>
    <property type="project" value="UniProtKB-KW"/>
</dbReference>
<reference evidence="2" key="1">
    <citation type="journal article" date="2019" name="Curr. Biol.">
        <title>Genome Sequence of Striga asiatica Provides Insight into the Evolution of Plant Parasitism.</title>
        <authorList>
            <person name="Yoshida S."/>
            <person name="Kim S."/>
            <person name="Wafula E.K."/>
            <person name="Tanskanen J."/>
            <person name="Kim Y.M."/>
            <person name="Honaas L."/>
            <person name="Yang Z."/>
            <person name="Spallek T."/>
            <person name="Conn C.E."/>
            <person name="Ichihashi Y."/>
            <person name="Cheong K."/>
            <person name="Cui S."/>
            <person name="Der J.P."/>
            <person name="Gundlach H."/>
            <person name="Jiao Y."/>
            <person name="Hori C."/>
            <person name="Ishida J.K."/>
            <person name="Kasahara H."/>
            <person name="Kiba T."/>
            <person name="Kim M.S."/>
            <person name="Koo N."/>
            <person name="Laohavisit A."/>
            <person name="Lee Y.H."/>
            <person name="Lumba S."/>
            <person name="McCourt P."/>
            <person name="Mortimer J.C."/>
            <person name="Mutuku J.M."/>
            <person name="Nomura T."/>
            <person name="Sasaki-Sekimoto Y."/>
            <person name="Seto Y."/>
            <person name="Wang Y."/>
            <person name="Wakatake T."/>
            <person name="Sakakibara H."/>
            <person name="Demura T."/>
            <person name="Yamaguchi S."/>
            <person name="Yoneyama K."/>
            <person name="Manabe R.I."/>
            <person name="Nelson D.C."/>
            <person name="Schulman A.H."/>
            <person name="Timko M.P."/>
            <person name="dePamphilis C.W."/>
            <person name="Choi D."/>
            <person name="Shirasu K."/>
        </authorList>
    </citation>
    <scope>NUCLEOTIDE SEQUENCE [LARGE SCALE GENOMIC DNA]</scope>
    <source>
        <strain evidence="2">cv. UVA1</strain>
    </source>
</reference>
<comment type="caution">
    <text evidence="1">The sequence shown here is derived from an EMBL/GenBank/DDBJ whole genome shotgun (WGS) entry which is preliminary data.</text>
</comment>
<dbReference type="AlphaFoldDB" id="A0A5A7QVZ4"/>
<dbReference type="EMBL" id="BKCP01008626">
    <property type="protein sequence ID" value="GER49533.1"/>
    <property type="molecule type" value="Genomic_DNA"/>
</dbReference>
<sequence>MYVYICLFGLKSEFGPSESGTGYANFVLKCRQLMRVRRQIDGVGRMMLLPERDAEKILKIQTLNPSLSDKWKYSFDIKGCFLLAVHPLYQFRGYPLDLRLLLLLVE</sequence>
<name>A0A5A7QVZ4_STRAF</name>
<organism evidence="1 2">
    <name type="scientific">Striga asiatica</name>
    <name type="common">Asiatic witchweed</name>
    <name type="synonym">Buchnera asiatica</name>
    <dbReference type="NCBI Taxonomy" id="4170"/>
    <lineage>
        <taxon>Eukaryota</taxon>
        <taxon>Viridiplantae</taxon>
        <taxon>Streptophyta</taxon>
        <taxon>Embryophyta</taxon>
        <taxon>Tracheophyta</taxon>
        <taxon>Spermatophyta</taxon>
        <taxon>Magnoliopsida</taxon>
        <taxon>eudicotyledons</taxon>
        <taxon>Gunneridae</taxon>
        <taxon>Pentapetalae</taxon>
        <taxon>asterids</taxon>
        <taxon>lamiids</taxon>
        <taxon>Lamiales</taxon>
        <taxon>Orobanchaceae</taxon>
        <taxon>Buchnereae</taxon>
        <taxon>Striga</taxon>
    </lineage>
</organism>
<proteinExistence type="predicted"/>
<evidence type="ECO:0000313" key="1">
    <source>
        <dbReference type="EMBL" id="GER49533.1"/>
    </source>
</evidence>
<gene>
    <name evidence="1" type="ORF">STAS_26786</name>
</gene>
<keyword evidence="2" id="KW-1185">Reference proteome</keyword>
<accession>A0A5A7QVZ4</accession>
<keyword evidence="1" id="KW-0413">Isomerase</keyword>
<evidence type="ECO:0000313" key="2">
    <source>
        <dbReference type="Proteomes" id="UP000325081"/>
    </source>
</evidence>